<proteinExistence type="predicted"/>
<keyword evidence="2" id="KW-1185">Reference proteome</keyword>
<name>A0A5M3PTT0_9GAMM</name>
<sequence length="205" mass="23065">MTISEKIAEYVKRQPYGGVFTHKQLVKRFGGHGPLISQSLKKLKEAELIAPLERGLWQRPKPTRFGPAFATPEKIVSVLAKERKAFVVPSGAKALNEFGASTQMPMKPVFISTKRIQPIKLGKAQIEFKYSQAFEHAVKHLRGLSKDEKETAARLWVALEYAGKEHAEREGNVFKKVYLSLSEKGQKKLISALEGKLKWAQPILE</sequence>
<evidence type="ECO:0000313" key="2">
    <source>
        <dbReference type="Proteomes" id="UP000340077"/>
    </source>
</evidence>
<reference evidence="1 2" key="1">
    <citation type="journal article" date="2019" name="J. Gen. Appl. Microbiol.">
        <title>Aerobic degradation of cis-dichloroethene by the marine bacterium Marinobacter salsuginis strain 5N-3.</title>
        <authorList>
            <person name="Inoue Y."/>
            <person name="Fukunaga Y."/>
            <person name="Katsumata H."/>
            <person name="Ohji S."/>
            <person name="Hosoyama A."/>
            <person name="Mori K."/>
            <person name="Ando K."/>
        </authorList>
    </citation>
    <scope>NUCLEOTIDE SEQUENCE [LARGE SCALE GENOMIC DNA]</scope>
    <source>
        <strain evidence="1 2">5N-3</strain>
    </source>
</reference>
<dbReference type="Proteomes" id="UP000340077">
    <property type="component" value="Unassembled WGS sequence"/>
</dbReference>
<dbReference type="Pfam" id="PF19570">
    <property type="entry name" value="DUF6088"/>
    <property type="match status" value="1"/>
</dbReference>
<gene>
    <name evidence="1" type="ORF">MS5N3_36980</name>
</gene>
<comment type="caution">
    <text evidence="1">The sequence shown here is derived from an EMBL/GenBank/DDBJ whole genome shotgun (WGS) entry which is preliminary data.</text>
</comment>
<dbReference type="EMBL" id="BGZH01000006">
    <property type="protein sequence ID" value="GBO86247.1"/>
    <property type="molecule type" value="Genomic_DNA"/>
</dbReference>
<accession>A0A5M3PTT0</accession>
<dbReference type="AlphaFoldDB" id="A0A5M3PTT0"/>
<dbReference type="InterPro" id="IPR045738">
    <property type="entry name" value="DUF6088"/>
</dbReference>
<dbReference type="RefSeq" id="WP_153634944.1">
    <property type="nucleotide sequence ID" value="NZ_BGZH01000006.1"/>
</dbReference>
<protein>
    <submittedName>
        <fullName evidence="1">Uncharacterized protein</fullName>
    </submittedName>
</protein>
<organism evidence="1 2">
    <name type="scientific">Marinobacter salsuginis</name>
    <dbReference type="NCBI Taxonomy" id="418719"/>
    <lineage>
        <taxon>Bacteria</taxon>
        <taxon>Pseudomonadati</taxon>
        <taxon>Pseudomonadota</taxon>
        <taxon>Gammaproteobacteria</taxon>
        <taxon>Pseudomonadales</taxon>
        <taxon>Marinobacteraceae</taxon>
        <taxon>Marinobacter</taxon>
    </lineage>
</organism>
<evidence type="ECO:0000313" key="1">
    <source>
        <dbReference type="EMBL" id="GBO86247.1"/>
    </source>
</evidence>